<dbReference type="PANTHER" id="PTHR11070">
    <property type="entry name" value="UVRD / RECB / PCRA DNA HELICASE FAMILY MEMBER"/>
    <property type="match status" value="1"/>
</dbReference>
<evidence type="ECO:0000256" key="1">
    <source>
        <dbReference type="ARBA" id="ARBA00009922"/>
    </source>
</evidence>
<evidence type="ECO:0000256" key="3">
    <source>
        <dbReference type="ARBA" id="ARBA00022801"/>
    </source>
</evidence>
<dbReference type="InterPro" id="IPR000212">
    <property type="entry name" value="DNA_helicase_UvrD/REP"/>
</dbReference>
<accession>A0A0R1S239</accession>
<dbReference type="InterPro" id="IPR027417">
    <property type="entry name" value="P-loop_NTPase"/>
</dbReference>
<organism evidence="14 15">
    <name type="scientific">Lentilactobacillus diolivorans DSM 14421</name>
    <dbReference type="NCBI Taxonomy" id="1423739"/>
    <lineage>
        <taxon>Bacteria</taxon>
        <taxon>Bacillati</taxon>
        <taxon>Bacillota</taxon>
        <taxon>Bacilli</taxon>
        <taxon>Lactobacillales</taxon>
        <taxon>Lactobacillaceae</taxon>
        <taxon>Lentilactobacillus</taxon>
    </lineage>
</organism>
<dbReference type="GO" id="GO:0003677">
    <property type="term" value="F:DNA binding"/>
    <property type="evidence" value="ECO:0007669"/>
    <property type="project" value="UniProtKB-KW"/>
</dbReference>
<comment type="catalytic activity">
    <reaction evidence="10">
        <text>ATP + H2O = ADP + phosphate + H(+)</text>
        <dbReference type="Rhea" id="RHEA:13065"/>
        <dbReference type="ChEBI" id="CHEBI:15377"/>
        <dbReference type="ChEBI" id="CHEBI:15378"/>
        <dbReference type="ChEBI" id="CHEBI:30616"/>
        <dbReference type="ChEBI" id="CHEBI:43474"/>
        <dbReference type="ChEBI" id="CHEBI:456216"/>
        <dbReference type="EC" id="5.6.2.4"/>
    </reaction>
</comment>
<feature type="domain" description="UvrD-like helicase ATP-binding" evidence="12">
    <location>
        <begin position="24"/>
        <end position="332"/>
    </location>
</feature>
<dbReference type="Gene3D" id="1.10.486.10">
    <property type="entry name" value="PCRA, domain 4"/>
    <property type="match status" value="1"/>
</dbReference>
<dbReference type="InterPro" id="IPR013986">
    <property type="entry name" value="DExx_box_DNA_helicase_dom_sf"/>
</dbReference>
<keyword evidence="5 11" id="KW-0067">ATP-binding</keyword>
<dbReference type="RefSeq" id="WP_057865968.1">
    <property type="nucleotide sequence ID" value="NZ_AZEY01000104.1"/>
</dbReference>
<dbReference type="Gene3D" id="3.40.50.300">
    <property type="entry name" value="P-loop containing nucleotide triphosphate hydrolases"/>
    <property type="match status" value="3"/>
</dbReference>
<evidence type="ECO:0000313" key="14">
    <source>
        <dbReference type="EMBL" id="KRL63229.1"/>
    </source>
</evidence>
<evidence type="ECO:0000259" key="13">
    <source>
        <dbReference type="PROSITE" id="PS51217"/>
    </source>
</evidence>
<dbReference type="CDD" id="cd17932">
    <property type="entry name" value="DEXQc_UvrD"/>
    <property type="match status" value="1"/>
</dbReference>
<evidence type="ECO:0000256" key="10">
    <source>
        <dbReference type="ARBA" id="ARBA00048988"/>
    </source>
</evidence>
<dbReference type="GO" id="GO:0016887">
    <property type="term" value="F:ATP hydrolysis activity"/>
    <property type="evidence" value="ECO:0007669"/>
    <property type="project" value="RHEA"/>
</dbReference>
<protein>
    <recommendedName>
        <fullName evidence="9">DNA 3'-5' helicase</fullName>
        <ecNumber evidence="9">5.6.2.4</ecNumber>
    </recommendedName>
</protein>
<keyword evidence="2 11" id="KW-0547">Nucleotide-binding</keyword>
<comment type="similarity">
    <text evidence="1">Belongs to the helicase family. UvrD subfamily.</text>
</comment>
<evidence type="ECO:0000256" key="8">
    <source>
        <dbReference type="ARBA" id="ARBA00034617"/>
    </source>
</evidence>
<dbReference type="Gene3D" id="1.10.10.160">
    <property type="match status" value="1"/>
</dbReference>
<keyword evidence="4 11" id="KW-0347">Helicase</keyword>
<dbReference type="AlphaFoldDB" id="A0A0R1S239"/>
<dbReference type="InterPro" id="IPR014017">
    <property type="entry name" value="DNA_helicase_UvrD-like_C"/>
</dbReference>
<evidence type="ECO:0000256" key="9">
    <source>
        <dbReference type="ARBA" id="ARBA00034808"/>
    </source>
</evidence>
<dbReference type="GO" id="GO:0005524">
    <property type="term" value="F:ATP binding"/>
    <property type="evidence" value="ECO:0007669"/>
    <property type="project" value="UniProtKB-UniRule"/>
</dbReference>
<evidence type="ECO:0000256" key="5">
    <source>
        <dbReference type="ARBA" id="ARBA00022840"/>
    </source>
</evidence>
<evidence type="ECO:0000256" key="2">
    <source>
        <dbReference type="ARBA" id="ARBA00022741"/>
    </source>
</evidence>
<keyword evidence="3 11" id="KW-0378">Hydrolase</keyword>
<feature type="binding site" evidence="11">
    <location>
        <begin position="45"/>
        <end position="52"/>
    </location>
    <ligand>
        <name>ATP</name>
        <dbReference type="ChEBI" id="CHEBI:30616"/>
    </ligand>
</feature>
<sequence>MVQSTLNLTREQAIDLLEKATGMQFSDEQLRILKQPFSQPTLINACAGAGKTTIFMLSTLVAIMTGDISARAILGITFSKKAQTDMQVRYQQYLDQLSEVGMDLSDAQAPYFSTFHALFYRLLRITPAFRETQVLASYKHFAPKLSTHIKHTHSQVNSPNEILDNMFELAEFIVNRGISDNAFADLIDPKELRNQLREAGKDEFDLGFYTDYLSVMNEYTNLKRQDRLVDFNDMKIQLNQLLNDDAYLPTFRQTMTRFKLVVMDEFQDIDNLQWKIMTKLLSDDALAHLVVIGDDDQSIYSFRGSNPDFILNFHHLLPAAKTYHLSTNYRTGGHILTQARPVIASNHVRLVKQLKAFSQDDGKVNVYQMAHTGFDPDSQMFRQLIQQIKDPKIDNHQIALLVRFNSDRTLVADWLANQNILVNINNRAAILQHTLIYRILIHLTQAFWEDDFEQFHSQATRIGFTTYRRHVTDIENASGDKLTSMTAYFSAAEVFNDQHQKTTNQKRFARLDQRIQRMVNRIQRSKHQWQKAPSTDALQKTIQQIWQNIQELTAVYFHYMTSNDFISKETLTDTTNYLITELKQVTDLDQWFDQETTKKQLLEDNLSTGDSDHIQFLSLHQAKGLEFKYVYLYGLTDKQLPTGTTIINRWFHPDISFEDFIDRWQSLASQSKKISELTSVLESAFIEQTEEIKRNPHIDLKQLQIEQYSDKEMNLLYNWYTSIRNYSQLIEEERRLIYVGMTRASKVLNISFDSNFSPLLWEIPVVRDALEKRDTKQ</sequence>
<dbReference type="PANTHER" id="PTHR11070:SF2">
    <property type="entry name" value="ATP-DEPENDENT DNA HELICASE SRS2"/>
    <property type="match status" value="1"/>
</dbReference>
<evidence type="ECO:0000256" key="7">
    <source>
        <dbReference type="ARBA" id="ARBA00023235"/>
    </source>
</evidence>
<dbReference type="Pfam" id="PF13361">
    <property type="entry name" value="UvrD_C"/>
    <property type="match status" value="1"/>
</dbReference>
<dbReference type="Pfam" id="PF00580">
    <property type="entry name" value="UvrD-helicase"/>
    <property type="match status" value="1"/>
</dbReference>
<dbReference type="PROSITE" id="PS51198">
    <property type="entry name" value="UVRD_HELICASE_ATP_BIND"/>
    <property type="match status" value="1"/>
</dbReference>
<dbReference type="Proteomes" id="UP000052013">
    <property type="component" value="Unassembled WGS sequence"/>
</dbReference>
<proteinExistence type="inferred from homology"/>
<keyword evidence="6" id="KW-0238">DNA-binding</keyword>
<feature type="domain" description="UvrD-like helicase C-terminal" evidence="13">
    <location>
        <begin position="333"/>
        <end position="624"/>
    </location>
</feature>
<evidence type="ECO:0000256" key="6">
    <source>
        <dbReference type="ARBA" id="ARBA00023125"/>
    </source>
</evidence>
<dbReference type="EMBL" id="AZEY01000104">
    <property type="protein sequence ID" value="KRL63229.1"/>
    <property type="molecule type" value="Genomic_DNA"/>
</dbReference>
<evidence type="ECO:0000259" key="12">
    <source>
        <dbReference type="PROSITE" id="PS51198"/>
    </source>
</evidence>
<dbReference type="STRING" id="1423739.FC85_GL001658"/>
<evidence type="ECO:0000256" key="4">
    <source>
        <dbReference type="ARBA" id="ARBA00022806"/>
    </source>
</evidence>
<evidence type="ECO:0000313" key="15">
    <source>
        <dbReference type="Proteomes" id="UP000052013"/>
    </source>
</evidence>
<dbReference type="EC" id="5.6.2.4" evidence="9"/>
<name>A0A0R1S239_9LACO</name>
<dbReference type="InterPro" id="IPR014016">
    <property type="entry name" value="UvrD-like_ATP-bd"/>
</dbReference>
<gene>
    <name evidence="14" type="ORF">FC85_GL001658</name>
</gene>
<comment type="catalytic activity">
    <reaction evidence="8">
        <text>Couples ATP hydrolysis with the unwinding of duplex DNA by translocating in the 3'-5' direction.</text>
        <dbReference type="EC" id="5.6.2.4"/>
    </reaction>
</comment>
<evidence type="ECO:0000256" key="11">
    <source>
        <dbReference type="PROSITE-ProRule" id="PRU00560"/>
    </source>
</evidence>
<keyword evidence="7" id="KW-0413">Isomerase</keyword>
<dbReference type="SUPFAM" id="SSF52540">
    <property type="entry name" value="P-loop containing nucleoside triphosphate hydrolases"/>
    <property type="match status" value="1"/>
</dbReference>
<dbReference type="PATRIC" id="fig|1423739.3.peg.1740"/>
<dbReference type="GO" id="GO:0043138">
    <property type="term" value="F:3'-5' DNA helicase activity"/>
    <property type="evidence" value="ECO:0007669"/>
    <property type="project" value="UniProtKB-EC"/>
</dbReference>
<comment type="caution">
    <text evidence="14">The sequence shown here is derived from an EMBL/GenBank/DDBJ whole genome shotgun (WGS) entry which is preliminary data.</text>
</comment>
<dbReference type="GO" id="GO:0000725">
    <property type="term" value="P:recombinational repair"/>
    <property type="evidence" value="ECO:0007669"/>
    <property type="project" value="TreeGrafter"/>
</dbReference>
<reference evidence="14 15" key="1">
    <citation type="journal article" date="2015" name="Genome Announc.">
        <title>Expanding the biotechnology potential of lactobacilli through comparative genomics of 213 strains and associated genera.</title>
        <authorList>
            <person name="Sun Z."/>
            <person name="Harris H.M."/>
            <person name="McCann A."/>
            <person name="Guo C."/>
            <person name="Argimon S."/>
            <person name="Zhang W."/>
            <person name="Yang X."/>
            <person name="Jeffery I.B."/>
            <person name="Cooney J.C."/>
            <person name="Kagawa T.F."/>
            <person name="Liu W."/>
            <person name="Song Y."/>
            <person name="Salvetti E."/>
            <person name="Wrobel A."/>
            <person name="Rasinkangas P."/>
            <person name="Parkhill J."/>
            <person name="Rea M.C."/>
            <person name="O'Sullivan O."/>
            <person name="Ritari J."/>
            <person name="Douillard F.P."/>
            <person name="Paul Ross R."/>
            <person name="Yang R."/>
            <person name="Briner A.E."/>
            <person name="Felis G.E."/>
            <person name="de Vos W.M."/>
            <person name="Barrangou R."/>
            <person name="Klaenhammer T.R."/>
            <person name="Caufield P.W."/>
            <person name="Cui Y."/>
            <person name="Zhang H."/>
            <person name="O'Toole P.W."/>
        </authorList>
    </citation>
    <scope>NUCLEOTIDE SEQUENCE [LARGE SCALE GENOMIC DNA]</scope>
    <source>
        <strain evidence="14 15">DSM 14421</strain>
    </source>
</reference>
<dbReference type="PROSITE" id="PS51217">
    <property type="entry name" value="UVRD_HELICASE_CTER"/>
    <property type="match status" value="1"/>
</dbReference>